<proteinExistence type="predicted"/>
<evidence type="ECO:0000313" key="2">
    <source>
        <dbReference type="EMBL" id="EEG91842.1"/>
    </source>
</evidence>
<evidence type="ECO:0000313" key="3">
    <source>
        <dbReference type="Proteomes" id="UP000003561"/>
    </source>
</evidence>
<protein>
    <recommendedName>
        <fullName evidence="1">AbiEi antitoxin N-terminal domain-containing protein</fullName>
    </recommendedName>
</protein>
<comment type="caution">
    <text evidence="2">The sequence shown here is derived from an EMBL/GenBank/DDBJ whole genome shotgun (WGS) entry which is preliminary data.</text>
</comment>
<dbReference type="AlphaFoldDB" id="C0FZX2"/>
<name>C0FZX2_9FIRM</name>
<dbReference type="InterPro" id="IPR025159">
    <property type="entry name" value="AbiEi_N"/>
</dbReference>
<dbReference type="EMBL" id="ACFY01000170">
    <property type="protein sequence ID" value="EEG91842.1"/>
    <property type="molecule type" value="Genomic_DNA"/>
</dbReference>
<dbReference type="eggNOG" id="COG5340">
    <property type="taxonomic scope" value="Bacteria"/>
</dbReference>
<feature type="domain" description="AbiEi antitoxin N-terminal" evidence="1">
    <location>
        <begin position="17"/>
        <end position="63"/>
    </location>
</feature>
<organism evidence="2 3">
    <name type="scientific">Roseburia inulinivorans DSM 16841</name>
    <dbReference type="NCBI Taxonomy" id="622312"/>
    <lineage>
        <taxon>Bacteria</taxon>
        <taxon>Bacillati</taxon>
        <taxon>Bacillota</taxon>
        <taxon>Clostridia</taxon>
        <taxon>Lachnospirales</taxon>
        <taxon>Lachnospiraceae</taxon>
        <taxon>Roseburia</taxon>
    </lineage>
</organism>
<dbReference type="GeneID" id="75162027"/>
<reference evidence="2 3" key="2">
    <citation type="submission" date="2009-03" db="EMBL/GenBank/DDBJ databases">
        <title>Draft genome sequence of Roseburia inulinivorans (DSM 16841).</title>
        <authorList>
            <person name="Sudarsanam P."/>
            <person name="Ley R."/>
            <person name="Guruge J."/>
            <person name="Turnbaugh P.J."/>
            <person name="Mahowald M."/>
            <person name="Liep D."/>
            <person name="Gordon J."/>
        </authorList>
    </citation>
    <scope>NUCLEOTIDE SEQUENCE [LARGE SCALE GENOMIC DNA]</scope>
    <source>
        <strain evidence="2 3">DSM 16841</strain>
    </source>
</reference>
<sequence length="209" mass="24426">MSESYAVSEKRELLLDKVKKFILDNGGIVKKSQLAGLGIDYRRILDFVEKGDILRIKSGYYAVHLSDFTEEELVAKLFSDCVLNLENALYAYGYIKNKPYGWRLAVDKNTSKSRFKMDYPKIIPMYAEPDTLELGVTEIQLSNVTVRIFEKERLICECLKYEDKMDRERFKEGLMAYIKDPKKDIAKLMYYAKERKVVKKVQNMIGVWL</sequence>
<dbReference type="Pfam" id="PF13338">
    <property type="entry name" value="AbiEi_4"/>
    <property type="match status" value="1"/>
</dbReference>
<dbReference type="RefSeq" id="WP_007890492.1">
    <property type="nucleotide sequence ID" value="NZ_ACFY01000170.1"/>
</dbReference>
<reference evidence="2 3" key="1">
    <citation type="submission" date="2009-02" db="EMBL/GenBank/DDBJ databases">
        <authorList>
            <person name="Fulton L."/>
            <person name="Clifton S."/>
            <person name="Fulton B."/>
            <person name="Xu J."/>
            <person name="Minx P."/>
            <person name="Pepin K.H."/>
            <person name="Johnson M."/>
            <person name="Bhonagiri V."/>
            <person name="Nash W.E."/>
            <person name="Mardis E.R."/>
            <person name="Wilson R.K."/>
        </authorList>
    </citation>
    <scope>NUCLEOTIDE SEQUENCE [LARGE SCALE GENOMIC DNA]</scope>
    <source>
        <strain evidence="2 3">DSM 16841</strain>
    </source>
</reference>
<accession>C0FZX2</accession>
<dbReference type="Proteomes" id="UP000003561">
    <property type="component" value="Unassembled WGS sequence"/>
</dbReference>
<gene>
    <name evidence="2" type="ORF">ROSEINA2194_04320</name>
</gene>
<evidence type="ECO:0000259" key="1">
    <source>
        <dbReference type="Pfam" id="PF13338"/>
    </source>
</evidence>